<accession>A0A516H582</accession>
<feature type="compositionally biased region" description="Basic and acidic residues" evidence="1">
    <location>
        <begin position="605"/>
        <end position="656"/>
    </location>
</feature>
<feature type="region of interest" description="Disordered" evidence="1">
    <location>
        <begin position="43"/>
        <end position="69"/>
    </location>
</feature>
<dbReference type="PANTHER" id="PTHR33137">
    <property type="entry name" value="MEDIATOR OF RNA POLYMERASE II TRANSCRIPTION SUBUNIT 15A-RELATED"/>
    <property type="match status" value="1"/>
</dbReference>
<feature type="chain" id="PRO_5021875033" description="FecR protein domain-containing protein" evidence="2">
    <location>
        <begin position="41"/>
        <end position="713"/>
    </location>
</feature>
<sequence length="713" mass="79736">MSMHRGFKVAATAARRTLAVCAASALIASTAFTPLAPVFAQTPQASQGDSAKPWPGPPITAQTDANDPPARVGRIARMNGTVSFHTADEDQWGPATLNYPLTNGNALWTEPGARAELQIGSGNRLVMDSSTELNVTTLDDTSFEAGLPQGSAYLNIADVAPGESYALQTPRGRVVITEPGRYLVSAGDDDAPTTVSALDRGSAKLSGRGTDRTVPAGQAATLSGPLDGDEPIKTALAPAQASAFAQSVLQDEKALTQTATILNPNTAQAAVPAQRAAALPANAAPVPMPTQVQGMTGAQDLAAYGAWSSAPDYGAVWYPPVETGWVPYRHGHWAYVQPWGWTWVADEPWGFAPFHYGRWVVVHDRWAWSPGRHHHRHHHHHHSRPVYAPALVAFFGGGSGISVTVTTGNVGWVPLGWHEPYYPPYRVSRHYIRNVNVTHVTNITKVTNVTNINNVTVNRYANRGGATMVSADAMRRSEPVQRAVQRVDHRQIENARIDRRARIEPSAATAGMSSRTAERMGIRDNERGAAQRREAPGPDIRQSDRRSTDLKPVDARQSEARRQPQPRQDQARPDQARQDRRDQQPRTVREPQQPAVERPQNTQREAQDLQRQEQRRQNNQRQQREVQERQVQERQGQERQRQQQEMQRQDQHRQEQQRQAVQRQQDVQRQHADQQQREAQRRQQEVQQQSRQQEVRRQQQDIDDQRRQRREQN</sequence>
<evidence type="ECO:0000256" key="2">
    <source>
        <dbReference type="SAM" id="SignalP"/>
    </source>
</evidence>
<feature type="region of interest" description="Disordered" evidence="1">
    <location>
        <begin position="201"/>
        <end position="227"/>
    </location>
</feature>
<keyword evidence="4" id="KW-1185">Reference proteome</keyword>
<evidence type="ECO:0000313" key="4">
    <source>
        <dbReference type="Proteomes" id="UP000317496"/>
    </source>
</evidence>
<protein>
    <recommendedName>
        <fullName evidence="5">FecR protein domain-containing protein</fullName>
    </recommendedName>
</protein>
<feature type="compositionally biased region" description="Basic and acidic residues" evidence="1">
    <location>
        <begin position="480"/>
        <end position="503"/>
    </location>
</feature>
<feature type="signal peptide" evidence="2">
    <location>
        <begin position="1"/>
        <end position="40"/>
    </location>
</feature>
<evidence type="ECO:0008006" key="5">
    <source>
        <dbReference type="Google" id="ProtNLM"/>
    </source>
</evidence>
<reference evidence="3 4" key="1">
    <citation type="submission" date="2019-07" db="EMBL/GenBank/DDBJ databases">
        <title>Genome sequencing for Ferrovibrio sp. K5.</title>
        <authorList>
            <person name="Park S.-J."/>
        </authorList>
    </citation>
    <scope>NUCLEOTIDE SEQUENCE [LARGE SCALE GENOMIC DNA]</scope>
    <source>
        <strain evidence="3 4">K5</strain>
    </source>
</reference>
<keyword evidence="2" id="KW-0732">Signal</keyword>
<evidence type="ECO:0000313" key="3">
    <source>
        <dbReference type="EMBL" id="QDO98906.1"/>
    </source>
</evidence>
<dbReference type="Pfam" id="PF20245">
    <property type="entry name" value="DUF6600"/>
    <property type="match status" value="1"/>
</dbReference>
<feature type="region of interest" description="Disordered" evidence="1">
    <location>
        <begin position="480"/>
        <end position="713"/>
    </location>
</feature>
<dbReference type="InterPro" id="IPR044661">
    <property type="entry name" value="MED15a/b/c-like"/>
</dbReference>
<feature type="compositionally biased region" description="Basic and acidic residues" evidence="1">
    <location>
        <begin position="569"/>
        <end position="589"/>
    </location>
</feature>
<dbReference type="EMBL" id="CP041636">
    <property type="protein sequence ID" value="QDO98906.1"/>
    <property type="molecule type" value="Genomic_DNA"/>
</dbReference>
<dbReference type="AlphaFoldDB" id="A0A516H582"/>
<feature type="compositionally biased region" description="Basic and acidic residues" evidence="1">
    <location>
        <begin position="516"/>
        <end position="562"/>
    </location>
</feature>
<feature type="compositionally biased region" description="Basic and acidic residues" evidence="1">
    <location>
        <begin position="666"/>
        <end position="684"/>
    </location>
</feature>
<dbReference type="GO" id="GO:0031490">
    <property type="term" value="F:chromatin DNA binding"/>
    <property type="evidence" value="ECO:0007669"/>
    <property type="project" value="InterPro"/>
</dbReference>
<evidence type="ECO:0000256" key="1">
    <source>
        <dbReference type="SAM" id="MobiDB-lite"/>
    </source>
</evidence>
<gene>
    <name evidence="3" type="ORF">FNB15_17240</name>
</gene>
<name>A0A516H582_9PROT</name>
<dbReference type="RefSeq" id="WP_144257903.1">
    <property type="nucleotide sequence ID" value="NZ_CP041636.1"/>
</dbReference>
<dbReference type="InterPro" id="IPR046535">
    <property type="entry name" value="DUF6600"/>
</dbReference>
<dbReference type="OrthoDB" id="5485224at2"/>
<dbReference type="KEGG" id="fer:FNB15_17240"/>
<organism evidence="3 4">
    <name type="scientific">Ferrovibrio terrae</name>
    <dbReference type="NCBI Taxonomy" id="2594003"/>
    <lineage>
        <taxon>Bacteria</taxon>
        <taxon>Pseudomonadati</taxon>
        <taxon>Pseudomonadota</taxon>
        <taxon>Alphaproteobacteria</taxon>
        <taxon>Rhodospirillales</taxon>
        <taxon>Rhodospirillaceae</taxon>
        <taxon>Ferrovibrio</taxon>
    </lineage>
</organism>
<dbReference type="Proteomes" id="UP000317496">
    <property type="component" value="Chromosome"/>
</dbReference>
<feature type="compositionally biased region" description="Basic and acidic residues" evidence="1">
    <location>
        <begin position="693"/>
        <end position="713"/>
    </location>
</feature>
<dbReference type="PANTHER" id="PTHR33137:SF4">
    <property type="entry name" value="MEDIATOR OF RNA POLYMERASE II TRANSCRIPTION SUBUNIT 15A-RELATED"/>
    <property type="match status" value="1"/>
</dbReference>
<proteinExistence type="predicted"/>